<name>A0A0F9IFU0_9ZZZZ</name>
<protein>
    <submittedName>
        <fullName evidence="1">Uncharacterized protein</fullName>
    </submittedName>
</protein>
<comment type="caution">
    <text evidence="1">The sequence shown here is derived from an EMBL/GenBank/DDBJ whole genome shotgun (WGS) entry which is preliminary data.</text>
</comment>
<gene>
    <name evidence="1" type="ORF">LCGC14_1882310</name>
</gene>
<proteinExistence type="predicted"/>
<reference evidence="1" key="1">
    <citation type="journal article" date="2015" name="Nature">
        <title>Complex archaea that bridge the gap between prokaryotes and eukaryotes.</title>
        <authorList>
            <person name="Spang A."/>
            <person name="Saw J.H."/>
            <person name="Jorgensen S.L."/>
            <person name="Zaremba-Niedzwiedzka K."/>
            <person name="Martijn J."/>
            <person name="Lind A.E."/>
            <person name="van Eijk R."/>
            <person name="Schleper C."/>
            <person name="Guy L."/>
            <person name="Ettema T.J."/>
        </authorList>
    </citation>
    <scope>NUCLEOTIDE SEQUENCE</scope>
</reference>
<dbReference type="AlphaFoldDB" id="A0A0F9IFU0"/>
<accession>A0A0F9IFU0</accession>
<evidence type="ECO:0000313" key="1">
    <source>
        <dbReference type="EMBL" id="KKL92675.1"/>
    </source>
</evidence>
<sequence>MIELKSIFVDYIETKACAGSEISACIREAIKLSMDEKVTVLVLHNEDSYRIHPGDIVSKIFDDTELSEE</sequence>
<organism evidence="1">
    <name type="scientific">marine sediment metagenome</name>
    <dbReference type="NCBI Taxonomy" id="412755"/>
    <lineage>
        <taxon>unclassified sequences</taxon>
        <taxon>metagenomes</taxon>
        <taxon>ecological metagenomes</taxon>
    </lineage>
</organism>
<dbReference type="EMBL" id="LAZR01019400">
    <property type="protein sequence ID" value="KKL92675.1"/>
    <property type="molecule type" value="Genomic_DNA"/>
</dbReference>